<reference evidence="2" key="1">
    <citation type="journal article" date="2020" name="BMC Genomics">
        <title>Correction to: Identification and distribution of gene clusters required for synthesis of sphingolipid metabolism inhibitors in diverse species of the filamentous fungus Fusarium.</title>
        <authorList>
            <person name="Kim H.S."/>
            <person name="Lohmar J.M."/>
            <person name="Busman M."/>
            <person name="Brown D.W."/>
            <person name="Naumann T.A."/>
            <person name="Divon H.H."/>
            <person name="Lysoe E."/>
            <person name="Uhlig S."/>
            <person name="Proctor R.H."/>
        </authorList>
    </citation>
    <scope>NUCLEOTIDE SEQUENCE</scope>
    <source>
        <strain evidence="2">NRRL 20472</strain>
    </source>
</reference>
<dbReference type="OrthoDB" id="5137215at2759"/>
<name>A0A8H4UBC9_9HYPO</name>
<accession>A0A8H4UBC9</accession>
<protein>
    <submittedName>
        <fullName evidence="2">Uncharacterized protein</fullName>
    </submittedName>
</protein>
<dbReference type="Proteomes" id="UP000622797">
    <property type="component" value="Unassembled WGS sequence"/>
</dbReference>
<sequence length="140" mass="15052">MAASIQLDSKSPHEIHTSISSVSGDSALCAVHGSSETPHLDKILQSRPQAELQGLATAVQNLTHGDQCAKCAVQSAVSIIIELVQELYTAKKTGKLSKEEKKALKMEVKGLVKGVKSDIKSQKKDLKSSMKSQKEDLKGR</sequence>
<evidence type="ECO:0000313" key="2">
    <source>
        <dbReference type="EMBL" id="KAF4973303.1"/>
    </source>
</evidence>
<reference evidence="2" key="2">
    <citation type="submission" date="2020-05" db="EMBL/GenBank/DDBJ databases">
        <authorList>
            <person name="Kim H.-S."/>
            <person name="Proctor R.H."/>
            <person name="Brown D.W."/>
        </authorList>
    </citation>
    <scope>NUCLEOTIDE SEQUENCE</scope>
    <source>
        <strain evidence="2">NRRL 20472</strain>
    </source>
</reference>
<proteinExistence type="predicted"/>
<dbReference type="EMBL" id="JABEXW010000023">
    <property type="protein sequence ID" value="KAF4973303.1"/>
    <property type="molecule type" value="Genomic_DNA"/>
</dbReference>
<comment type="caution">
    <text evidence="2">The sequence shown here is derived from an EMBL/GenBank/DDBJ whole genome shotgun (WGS) entry which is preliminary data.</text>
</comment>
<evidence type="ECO:0000313" key="3">
    <source>
        <dbReference type="Proteomes" id="UP000622797"/>
    </source>
</evidence>
<organism evidence="2 3">
    <name type="scientific">Fusarium sarcochroum</name>
    <dbReference type="NCBI Taxonomy" id="1208366"/>
    <lineage>
        <taxon>Eukaryota</taxon>
        <taxon>Fungi</taxon>
        <taxon>Dikarya</taxon>
        <taxon>Ascomycota</taxon>
        <taxon>Pezizomycotina</taxon>
        <taxon>Sordariomycetes</taxon>
        <taxon>Hypocreomycetidae</taxon>
        <taxon>Hypocreales</taxon>
        <taxon>Nectriaceae</taxon>
        <taxon>Fusarium</taxon>
        <taxon>Fusarium lateritium species complex</taxon>
    </lineage>
</organism>
<dbReference type="AlphaFoldDB" id="A0A8H4UBC9"/>
<evidence type="ECO:0000256" key="1">
    <source>
        <dbReference type="SAM" id="MobiDB-lite"/>
    </source>
</evidence>
<gene>
    <name evidence="2" type="ORF">FSARC_378</name>
</gene>
<feature type="region of interest" description="Disordered" evidence="1">
    <location>
        <begin position="118"/>
        <end position="140"/>
    </location>
</feature>
<keyword evidence="3" id="KW-1185">Reference proteome</keyword>